<dbReference type="EMBL" id="UINC01137645">
    <property type="protein sequence ID" value="SVD23108.1"/>
    <property type="molecule type" value="Genomic_DNA"/>
</dbReference>
<feature type="non-terminal residue" evidence="1">
    <location>
        <position position="1"/>
    </location>
</feature>
<reference evidence="1" key="1">
    <citation type="submission" date="2018-05" db="EMBL/GenBank/DDBJ databases">
        <authorList>
            <person name="Lanie J.A."/>
            <person name="Ng W.-L."/>
            <person name="Kazmierczak K.M."/>
            <person name="Andrzejewski T.M."/>
            <person name="Davidsen T.M."/>
            <person name="Wayne K.J."/>
            <person name="Tettelin H."/>
            <person name="Glass J.I."/>
            <person name="Rusch D."/>
            <person name="Podicherti R."/>
            <person name="Tsui H.-C.T."/>
            <person name="Winkler M.E."/>
        </authorList>
    </citation>
    <scope>NUCLEOTIDE SEQUENCE</scope>
</reference>
<protein>
    <submittedName>
        <fullName evidence="1">Uncharacterized protein</fullName>
    </submittedName>
</protein>
<organism evidence="1">
    <name type="scientific">marine metagenome</name>
    <dbReference type="NCBI Taxonomy" id="408172"/>
    <lineage>
        <taxon>unclassified sequences</taxon>
        <taxon>metagenomes</taxon>
        <taxon>ecological metagenomes</taxon>
    </lineage>
</organism>
<sequence>VLATEVDPENPNELADLFIRLLAEEHTARHQARPRLVRKFTQKIDDEQGGL</sequence>
<accession>A0A382TNT0</accession>
<gene>
    <name evidence="1" type="ORF">METZ01_LOCUS375962</name>
</gene>
<name>A0A382TNT0_9ZZZZ</name>
<proteinExistence type="predicted"/>
<dbReference type="AlphaFoldDB" id="A0A382TNT0"/>
<evidence type="ECO:0000313" key="1">
    <source>
        <dbReference type="EMBL" id="SVD23108.1"/>
    </source>
</evidence>